<keyword evidence="1" id="KW-1015">Disulfide bond</keyword>
<dbReference type="SUPFAM" id="SSF57424">
    <property type="entry name" value="LDL receptor-like module"/>
    <property type="match status" value="2"/>
</dbReference>
<dbReference type="Pfam" id="PF00057">
    <property type="entry name" value="Ldl_recept_a"/>
    <property type="match status" value="2"/>
</dbReference>
<dbReference type="PROSITE" id="PS01209">
    <property type="entry name" value="LDLRA_1"/>
    <property type="match status" value="2"/>
</dbReference>
<evidence type="ECO:0000256" key="2">
    <source>
        <dbReference type="PROSITE-ProRule" id="PRU00124"/>
    </source>
</evidence>
<gene>
    <name evidence="5" type="ORF">MAR_004243</name>
</gene>
<reference evidence="5" key="1">
    <citation type="submission" date="2022-11" db="EMBL/GenBank/DDBJ databases">
        <title>Centuries of genome instability and evolution in soft-shell clam transmissible cancer (bioRxiv).</title>
        <authorList>
            <person name="Hart S.F.M."/>
            <person name="Yonemitsu M.A."/>
            <person name="Giersch R.M."/>
            <person name="Beal B.F."/>
            <person name="Arriagada G."/>
            <person name="Davis B.W."/>
            <person name="Ostrander E.A."/>
            <person name="Goff S.P."/>
            <person name="Metzger M.J."/>
        </authorList>
    </citation>
    <scope>NUCLEOTIDE SEQUENCE</scope>
    <source>
        <strain evidence="5">MELC-2E11</strain>
        <tissue evidence="5">Siphon/mantle</tissue>
    </source>
</reference>
<dbReference type="InterPro" id="IPR023415">
    <property type="entry name" value="LDLR_class-A_CS"/>
</dbReference>
<keyword evidence="4" id="KW-1133">Transmembrane helix</keyword>
<dbReference type="SMART" id="SM00192">
    <property type="entry name" value="LDLa"/>
    <property type="match status" value="2"/>
</dbReference>
<feature type="region of interest" description="Disordered" evidence="3">
    <location>
        <begin position="425"/>
        <end position="466"/>
    </location>
</feature>
<sequence>MDECSKNYHFLCNSSRKCIHYHRVCDSNSDCIGGEDEAAGVCTMRKCLRHGGFLCNISQKCIPYSRVCDGYKDCVDGEDESPPACKCAQGCREKEGFPTCDRQSGKCLHGCNHYHYGDFCNNTCKHCKGNSSDASCDINGVCLYGCENGYWDKKCSSKCSANCEGDEQGNRCNSSTGECINGCTRGWRALEKQCESKLSATEGCLGRCSPGCREKEGFPQCDRQSGKCLYGCYLYHYGDFCNKTCKHCKGNSSNASCDINGVCQYGCENGYWDEKCSSKCSTNCEGDAYENWCNSSTGECFNGCIPGWSGRLCGDVSNRQTVTLDTDNLKTALILAIFSVVSVVVGIICYLKTRKRFNRQQNERIEPCQVFSVGVQPGQQLSESLRRQNLDLYADINEETMEQYRYFGEQNSPDHYDEINSTISDYHTGNVPSDECTDDSNSLQSISKSEDKTGLDSTDETRSRHSATHYYSELDHACNTDNMNG</sequence>
<feature type="compositionally biased region" description="Basic and acidic residues" evidence="3">
    <location>
        <begin position="448"/>
        <end position="463"/>
    </location>
</feature>
<protein>
    <submittedName>
        <fullName evidence="5">Uncharacterized protein</fullName>
    </submittedName>
</protein>
<dbReference type="EMBL" id="CP111020">
    <property type="protein sequence ID" value="WAR14138.1"/>
    <property type="molecule type" value="Genomic_DNA"/>
</dbReference>
<dbReference type="CDD" id="cd00112">
    <property type="entry name" value="LDLa"/>
    <property type="match status" value="1"/>
</dbReference>
<evidence type="ECO:0000313" key="5">
    <source>
        <dbReference type="EMBL" id="WAR14138.1"/>
    </source>
</evidence>
<name>A0ABY7F067_MYAAR</name>
<feature type="transmembrane region" description="Helical" evidence="4">
    <location>
        <begin position="332"/>
        <end position="351"/>
    </location>
</feature>
<dbReference type="PRINTS" id="PR00261">
    <property type="entry name" value="LDLRECEPTOR"/>
</dbReference>
<dbReference type="PROSITE" id="PS50068">
    <property type="entry name" value="LDLRA_2"/>
    <property type="match status" value="2"/>
</dbReference>
<accession>A0ABY7F067</accession>
<evidence type="ECO:0000256" key="3">
    <source>
        <dbReference type="SAM" id="MobiDB-lite"/>
    </source>
</evidence>
<comment type="caution">
    <text evidence="2">Lacks conserved residue(s) required for the propagation of feature annotation.</text>
</comment>
<keyword evidence="4" id="KW-0472">Membrane</keyword>
<dbReference type="InterPro" id="IPR036055">
    <property type="entry name" value="LDL_receptor-like_sf"/>
</dbReference>
<evidence type="ECO:0000313" key="6">
    <source>
        <dbReference type="Proteomes" id="UP001164746"/>
    </source>
</evidence>
<keyword evidence="6" id="KW-1185">Reference proteome</keyword>
<feature type="non-terminal residue" evidence="5">
    <location>
        <position position="485"/>
    </location>
</feature>
<evidence type="ECO:0000256" key="1">
    <source>
        <dbReference type="ARBA" id="ARBA00023157"/>
    </source>
</evidence>
<dbReference type="Gene3D" id="4.10.400.10">
    <property type="entry name" value="Low-density Lipoprotein Receptor"/>
    <property type="match status" value="2"/>
</dbReference>
<proteinExistence type="predicted"/>
<dbReference type="Proteomes" id="UP001164746">
    <property type="component" value="Chromosome 9"/>
</dbReference>
<dbReference type="InterPro" id="IPR002172">
    <property type="entry name" value="LDrepeatLR_classA_rpt"/>
</dbReference>
<organism evidence="5 6">
    <name type="scientific">Mya arenaria</name>
    <name type="common">Soft-shell clam</name>
    <dbReference type="NCBI Taxonomy" id="6604"/>
    <lineage>
        <taxon>Eukaryota</taxon>
        <taxon>Metazoa</taxon>
        <taxon>Spiralia</taxon>
        <taxon>Lophotrochozoa</taxon>
        <taxon>Mollusca</taxon>
        <taxon>Bivalvia</taxon>
        <taxon>Autobranchia</taxon>
        <taxon>Heteroconchia</taxon>
        <taxon>Euheterodonta</taxon>
        <taxon>Imparidentia</taxon>
        <taxon>Neoheterodontei</taxon>
        <taxon>Myida</taxon>
        <taxon>Myoidea</taxon>
        <taxon>Myidae</taxon>
        <taxon>Mya</taxon>
    </lineage>
</organism>
<evidence type="ECO:0000256" key="4">
    <source>
        <dbReference type="SAM" id="Phobius"/>
    </source>
</evidence>
<keyword evidence="4" id="KW-0812">Transmembrane</keyword>